<sequence>MKKHLFSVPRLVLLGVLFALLACDSSIHSETDNPDLLRQALELERRHCQLQASIDSLWDTTSDQLATAMPAEFPAIDRAIFLKARNADHMRMFMSFKQLDHKSQTLVNKAGEYDKILAEKVHILLVERRIFERQKNQFLQQLAQKDLAESRNFAQKIRRASTQVCL</sequence>
<keyword evidence="1" id="KW-0732">Signal</keyword>
<keyword evidence="3" id="KW-1185">Reference proteome</keyword>
<dbReference type="HOGENOM" id="CLU_1600407_0_0_10"/>
<feature type="signal peptide" evidence="1">
    <location>
        <begin position="1"/>
        <end position="21"/>
    </location>
</feature>
<dbReference type="EMBL" id="CP002691">
    <property type="protein sequence ID" value="AEE52516.1"/>
    <property type="molecule type" value="Genomic_DNA"/>
</dbReference>
<dbReference type="Proteomes" id="UP000008461">
    <property type="component" value="Chromosome"/>
</dbReference>
<dbReference type="STRING" id="760192.Halhy_4681"/>
<evidence type="ECO:0000313" key="3">
    <source>
        <dbReference type="Proteomes" id="UP000008461"/>
    </source>
</evidence>
<accession>F4KVQ9</accession>
<evidence type="ECO:0000256" key="1">
    <source>
        <dbReference type="SAM" id="SignalP"/>
    </source>
</evidence>
<dbReference type="PROSITE" id="PS51257">
    <property type="entry name" value="PROKAR_LIPOPROTEIN"/>
    <property type="match status" value="1"/>
</dbReference>
<gene>
    <name evidence="2" type="ordered locus">Halhy_4681</name>
</gene>
<evidence type="ECO:0008006" key="4">
    <source>
        <dbReference type="Google" id="ProtNLM"/>
    </source>
</evidence>
<organism evidence="2 3">
    <name type="scientific">Haliscomenobacter hydrossis (strain ATCC 27775 / DSM 1100 / LMG 10767 / O)</name>
    <dbReference type="NCBI Taxonomy" id="760192"/>
    <lineage>
        <taxon>Bacteria</taxon>
        <taxon>Pseudomonadati</taxon>
        <taxon>Bacteroidota</taxon>
        <taxon>Saprospiria</taxon>
        <taxon>Saprospirales</taxon>
        <taxon>Haliscomenobacteraceae</taxon>
        <taxon>Haliscomenobacter</taxon>
    </lineage>
</organism>
<reference evidence="2 3" key="1">
    <citation type="journal article" date="2011" name="Stand. Genomic Sci.">
        <title>Complete genome sequence of Haliscomenobacter hydrossis type strain (O).</title>
        <authorList>
            <consortium name="US DOE Joint Genome Institute (JGI-PGF)"/>
            <person name="Daligault H."/>
            <person name="Lapidus A."/>
            <person name="Zeytun A."/>
            <person name="Nolan M."/>
            <person name="Lucas S."/>
            <person name="Del Rio T.G."/>
            <person name="Tice H."/>
            <person name="Cheng J.F."/>
            <person name="Tapia R."/>
            <person name="Han C."/>
            <person name="Goodwin L."/>
            <person name="Pitluck S."/>
            <person name="Liolios K."/>
            <person name="Pagani I."/>
            <person name="Ivanova N."/>
            <person name="Huntemann M."/>
            <person name="Mavromatis K."/>
            <person name="Mikhailova N."/>
            <person name="Pati A."/>
            <person name="Chen A."/>
            <person name="Palaniappan K."/>
            <person name="Land M."/>
            <person name="Hauser L."/>
            <person name="Brambilla E.M."/>
            <person name="Rohde M."/>
            <person name="Verbarg S."/>
            <person name="Goker M."/>
            <person name="Bristow J."/>
            <person name="Eisen J.A."/>
            <person name="Markowitz V."/>
            <person name="Hugenholtz P."/>
            <person name="Kyrpides N.C."/>
            <person name="Klenk H.P."/>
            <person name="Woyke T."/>
        </authorList>
    </citation>
    <scope>NUCLEOTIDE SEQUENCE [LARGE SCALE GENOMIC DNA]</scope>
    <source>
        <strain evidence="3">ATCC 27775 / DSM 1100 / LMG 10767 / O</strain>
    </source>
</reference>
<reference key="2">
    <citation type="submission" date="2011-04" db="EMBL/GenBank/DDBJ databases">
        <title>Complete sequence of chromosome of Haliscomenobacter hydrossis DSM 1100.</title>
        <authorList>
            <consortium name="US DOE Joint Genome Institute (JGI-PGF)"/>
            <person name="Lucas S."/>
            <person name="Han J."/>
            <person name="Lapidus A."/>
            <person name="Bruce D."/>
            <person name="Goodwin L."/>
            <person name="Pitluck S."/>
            <person name="Peters L."/>
            <person name="Kyrpides N."/>
            <person name="Mavromatis K."/>
            <person name="Ivanova N."/>
            <person name="Ovchinnikova G."/>
            <person name="Pagani I."/>
            <person name="Daligault H."/>
            <person name="Detter J.C."/>
            <person name="Han C."/>
            <person name="Land M."/>
            <person name="Hauser L."/>
            <person name="Markowitz V."/>
            <person name="Cheng J.-F."/>
            <person name="Hugenholtz P."/>
            <person name="Woyke T."/>
            <person name="Wu D."/>
            <person name="Verbarg S."/>
            <person name="Frueling A."/>
            <person name="Brambilla E."/>
            <person name="Klenk H.-P."/>
            <person name="Eisen J.A."/>
        </authorList>
    </citation>
    <scope>NUCLEOTIDE SEQUENCE</scope>
    <source>
        <strain>DSM 1100</strain>
    </source>
</reference>
<evidence type="ECO:0000313" key="2">
    <source>
        <dbReference type="EMBL" id="AEE52516.1"/>
    </source>
</evidence>
<dbReference type="AlphaFoldDB" id="F4KVQ9"/>
<dbReference type="RefSeq" id="WP_013767054.1">
    <property type="nucleotide sequence ID" value="NC_015510.1"/>
</dbReference>
<proteinExistence type="predicted"/>
<dbReference type="KEGG" id="hhy:Halhy_4681"/>
<feature type="chain" id="PRO_5003317179" description="Lipoprotein" evidence="1">
    <location>
        <begin position="22"/>
        <end position="166"/>
    </location>
</feature>
<protein>
    <recommendedName>
        <fullName evidence="4">Lipoprotein</fullName>
    </recommendedName>
</protein>
<name>F4KVQ9_HALH1</name>